<comment type="caution">
    <text evidence="1">The sequence shown here is derived from an EMBL/GenBank/DDBJ whole genome shotgun (WGS) entry which is preliminary data.</text>
</comment>
<dbReference type="EMBL" id="QWGP01000001">
    <property type="protein sequence ID" value="RHZ98850.1"/>
    <property type="molecule type" value="Genomic_DNA"/>
</dbReference>
<evidence type="ECO:0000313" key="1">
    <source>
        <dbReference type="EMBL" id="RHZ98850.1"/>
    </source>
</evidence>
<reference evidence="1 2" key="1">
    <citation type="submission" date="2018-08" db="EMBL/GenBank/DDBJ databases">
        <title>Draft genome sequence of Rhodobacter sphaeroides FY.</title>
        <authorList>
            <person name="Rayyan A."/>
            <person name="Meyer T.E."/>
            <person name="Kyndt J.A."/>
        </authorList>
    </citation>
    <scope>NUCLEOTIDE SEQUENCE [LARGE SCALE GENOMIC DNA]</scope>
    <source>
        <strain evidence="1 2">FY</strain>
    </source>
</reference>
<accession>A0AAX1URP2</accession>
<dbReference type="Proteomes" id="UP000266305">
    <property type="component" value="Unassembled WGS sequence"/>
</dbReference>
<dbReference type="AlphaFoldDB" id="A0AAX1URP2"/>
<protein>
    <recommendedName>
        <fullName evidence="3">DUF982 domain-containing protein</fullName>
    </recommendedName>
</protein>
<organism evidence="1 2">
    <name type="scientific">Cereibacter sphaeroides</name>
    <name type="common">Rhodobacter sphaeroides</name>
    <dbReference type="NCBI Taxonomy" id="1063"/>
    <lineage>
        <taxon>Bacteria</taxon>
        <taxon>Pseudomonadati</taxon>
        <taxon>Pseudomonadota</taxon>
        <taxon>Alphaproteobacteria</taxon>
        <taxon>Rhodobacterales</taxon>
        <taxon>Paracoccaceae</taxon>
        <taxon>Cereibacter</taxon>
    </lineage>
</organism>
<proteinExistence type="predicted"/>
<gene>
    <name evidence="1" type="ORF">D1114_01835</name>
</gene>
<evidence type="ECO:0008006" key="3">
    <source>
        <dbReference type="Google" id="ProtNLM"/>
    </source>
</evidence>
<evidence type="ECO:0000313" key="2">
    <source>
        <dbReference type="Proteomes" id="UP000266305"/>
    </source>
</evidence>
<sequence length="79" mass="8496">MKIGHIRIYPNPEKGFDVILRVRGGILKHGTFPDIEAALAASWALDGRKLGDPVYVYERDFAGSLANALAPAFGAKAEA</sequence>
<name>A0AAX1URP2_CERSP</name>